<keyword evidence="6" id="KW-0372">Hormone</keyword>
<comment type="similarity">
    <text evidence="3">Belongs to the glycoprotein hormones subunit beta family.</text>
</comment>
<organism evidence="10 11">
    <name type="scientific">Scleropages formosus</name>
    <name type="common">Asian bonytongue</name>
    <name type="synonym">Osteoglossum formosum</name>
    <dbReference type="NCBI Taxonomy" id="113540"/>
    <lineage>
        <taxon>Eukaryota</taxon>
        <taxon>Metazoa</taxon>
        <taxon>Chordata</taxon>
        <taxon>Craniata</taxon>
        <taxon>Vertebrata</taxon>
        <taxon>Euteleostomi</taxon>
        <taxon>Actinopterygii</taxon>
        <taxon>Neopterygii</taxon>
        <taxon>Teleostei</taxon>
        <taxon>Osteoglossocephala</taxon>
        <taxon>Osteoglossomorpha</taxon>
        <taxon>Osteoglossiformes</taxon>
        <taxon>Osteoglossidae</taxon>
        <taxon>Scleropages</taxon>
    </lineage>
</organism>
<dbReference type="Gene3D" id="2.10.90.10">
    <property type="entry name" value="Cystine-knot cytokines"/>
    <property type="match status" value="1"/>
</dbReference>
<keyword evidence="8" id="KW-0325">Glycoprotein</keyword>
<dbReference type="SUPFAM" id="SSF57501">
    <property type="entry name" value="Cystine-knot cytokines"/>
    <property type="match status" value="1"/>
</dbReference>
<dbReference type="EMBL" id="JARO02008920">
    <property type="protein sequence ID" value="KPP62167.1"/>
    <property type="molecule type" value="Genomic_DNA"/>
</dbReference>
<evidence type="ECO:0000256" key="1">
    <source>
        <dbReference type="ARBA" id="ARBA00003920"/>
    </source>
</evidence>
<protein>
    <submittedName>
        <fullName evidence="10">Follicle stimulating hormone beta subunit-like</fullName>
    </submittedName>
</protein>
<dbReference type="Pfam" id="PF00007">
    <property type="entry name" value="Cys_knot"/>
    <property type="match status" value="1"/>
</dbReference>
<dbReference type="GO" id="GO:0005737">
    <property type="term" value="C:cytoplasm"/>
    <property type="evidence" value="ECO:0007669"/>
    <property type="project" value="TreeGrafter"/>
</dbReference>
<proteinExistence type="inferred from homology"/>
<dbReference type="GO" id="GO:0030728">
    <property type="term" value="P:ovulation"/>
    <property type="evidence" value="ECO:0007669"/>
    <property type="project" value="TreeGrafter"/>
</dbReference>
<comment type="subunit">
    <text evidence="4">Heterodimer of an alpha and a beta chain.</text>
</comment>
<evidence type="ECO:0000256" key="3">
    <source>
        <dbReference type="ARBA" id="ARBA00006552"/>
    </source>
</evidence>
<dbReference type="SMART" id="SM00068">
    <property type="entry name" value="GHB"/>
    <property type="match status" value="1"/>
</dbReference>
<evidence type="ECO:0000313" key="10">
    <source>
        <dbReference type="EMBL" id="KPP62167.1"/>
    </source>
</evidence>
<dbReference type="STRING" id="113540.ENSSFOP00015010788"/>
<dbReference type="GO" id="GO:0005615">
    <property type="term" value="C:extracellular space"/>
    <property type="evidence" value="ECO:0007669"/>
    <property type="project" value="TreeGrafter"/>
</dbReference>
<dbReference type="Proteomes" id="UP000034805">
    <property type="component" value="Unassembled WGS sequence"/>
</dbReference>
<evidence type="ECO:0000256" key="2">
    <source>
        <dbReference type="ARBA" id="ARBA00004613"/>
    </source>
</evidence>
<comment type="caution">
    <text evidence="10">The sequence shown here is derived from an EMBL/GenBank/DDBJ whole genome shotgun (WGS) entry which is preliminary data.</text>
</comment>
<dbReference type="FunFam" id="2.10.90.10:FF:000007">
    <property type="entry name" value="Luteinizing hormone beta subunit"/>
    <property type="match status" value="1"/>
</dbReference>
<evidence type="ECO:0000256" key="6">
    <source>
        <dbReference type="ARBA" id="ARBA00022702"/>
    </source>
</evidence>
<dbReference type="AlphaFoldDB" id="A0A0P7UKM4"/>
<sequence length="175" mass="18846">MNKQNQSARESSVPTRGIAVDGILSAASSRGLSLSAAASFFVAAISGELMMVCMRLVVVAMCWAVVGADPHCDLTNISISMGIEECGNCITINTTSCTGWCFSEYPMHRNSMSPYFQHTCNFKEVTYESVTLPDCPEGVDPNFTYPVALSCECNQCNTDTTECGKVNVVSGCLRH</sequence>
<comment type="function">
    <text evidence="1">Involved in gametogenesis and steroidogenesis.</text>
</comment>
<dbReference type="InterPro" id="IPR001545">
    <property type="entry name" value="Gonadotropin_bsu"/>
</dbReference>
<evidence type="ECO:0000313" key="11">
    <source>
        <dbReference type="Proteomes" id="UP000034805"/>
    </source>
</evidence>
<keyword evidence="7" id="KW-1015">Disulfide bond</keyword>
<evidence type="ECO:0000259" key="9">
    <source>
        <dbReference type="Pfam" id="PF00007"/>
    </source>
</evidence>
<evidence type="ECO:0000256" key="4">
    <source>
        <dbReference type="ARBA" id="ARBA00011870"/>
    </source>
</evidence>
<comment type="subcellular location">
    <subcellularLocation>
        <location evidence="2">Secreted</location>
    </subcellularLocation>
</comment>
<reference evidence="10 11" key="1">
    <citation type="submission" date="2015-08" db="EMBL/GenBank/DDBJ databases">
        <title>The genome of the Asian arowana (Scleropages formosus).</title>
        <authorList>
            <person name="Tan M.H."/>
            <person name="Gan H.M."/>
            <person name="Croft L.J."/>
            <person name="Austin C.M."/>
        </authorList>
    </citation>
    <scope>NUCLEOTIDE SEQUENCE [LARGE SCALE GENOMIC DNA]</scope>
    <source>
        <strain evidence="10">Aro1</strain>
    </source>
</reference>
<evidence type="ECO:0000256" key="7">
    <source>
        <dbReference type="ARBA" id="ARBA00023157"/>
    </source>
</evidence>
<keyword evidence="5" id="KW-0964">Secreted</keyword>
<dbReference type="GO" id="GO:0010817">
    <property type="term" value="P:regulation of hormone levels"/>
    <property type="evidence" value="ECO:0007669"/>
    <property type="project" value="UniProtKB-ARBA"/>
</dbReference>
<accession>A0A0P7UKM4</accession>
<name>A0A0P7UKM4_SCLFO</name>
<dbReference type="InterPro" id="IPR006208">
    <property type="entry name" value="Glyco_hormone_CN"/>
</dbReference>
<evidence type="ECO:0000256" key="5">
    <source>
        <dbReference type="ARBA" id="ARBA00022525"/>
    </source>
</evidence>
<dbReference type="PANTHER" id="PTHR11515">
    <property type="entry name" value="GLYCOPROTEIN HORMONE BETA CHAIN"/>
    <property type="match status" value="1"/>
</dbReference>
<evidence type="ECO:0000256" key="8">
    <source>
        <dbReference type="ARBA" id="ARBA00023180"/>
    </source>
</evidence>
<gene>
    <name evidence="10" type="ORF">Z043_119661</name>
</gene>
<feature type="domain" description="Glycoprotein hormone subunit beta" evidence="9">
    <location>
        <begin position="71"/>
        <end position="165"/>
    </location>
</feature>
<dbReference type="GO" id="GO:0005179">
    <property type="term" value="F:hormone activity"/>
    <property type="evidence" value="ECO:0007669"/>
    <property type="project" value="UniProtKB-KW"/>
</dbReference>
<dbReference type="CDD" id="cd00069">
    <property type="entry name" value="GHB_like"/>
    <property type="match status" value="1"/>
</dbReference>
<dbReference type="InterPro" id="IPR029034">
    <property type="entry name" value="Cystine-knot_cytokine"/>
</dbReference>
<dbReference type="GO" id="GO:0007186">
    <property type="term" value="P:G protein-coupled receptor signaling pathway"/>
    <property type="evidence" value="ECO:0007669"/>
    <property type="project" value="TreeGrafter"/>
</dbReference>
<dbReference type="PANTHER" id="PTHR11515:SF11">
    <property type="entry name" value="LUTROPIN SUBUNIT BETA"/>
    <property type="match status" value="1"/>
</dbReference>